<dbReference type="CDD" id="cd08071">
    <property type="entry name" value="MPN_DUF2466"/>
    <property type="match status" value="1"/>
</dbReference>
<dbReference type="Pfam" id="PF20582">
    <property type="entry name" value="UPF0758_N"/>
    <property type="match status" value="1"/>
</dbReference>
<dbReference type="InterPro" id="IPR046778">
    <property type="entry name" value="UPF0758_N"/>
</dbReference>
<dbReference type="Gene3D" id="3.40.140.10">
    <property type="entry name" value="Cytidine Deaminase, domain 2"/>
    <property type="match status" value="1"/>
</dbReference>
<dbReference type="GO" id="GO:0008237">
    <property type="term" value="F:metallopeptidase activity"/>
    <property type="evidence" value="ECO:0007669"/>
    <property type="project" value="UniProtKB-KW"/>
</dbReference>
<evidence type="ECO:0000256" key="6">
    <source>
        <dbReference type="RuleBase" id="RU003797"/>
    </source>
</evidence>
<dbReference type="AlphaFoldDB" id="A0A1N6VQ52"/>
<keyword evidence="5" id="KW-0482">Metalloprotease</keyword>
<organism evidence="8 9">
    <name type="scientific">Alkalispirochaeta americana</name>
    <dbReference type="NCBI Taxonomy" id="159291"/>
    <lineage>
        <taxon>Bacteria</taxon>
        <taxon>Pseudomonadati</taxon>
        <taxon>Spirochaetota</taxon>
        <taxon>Spirochaetia</taxon>
        <taxon>Spirochaetales</taxon>
        <taxon>Spirochaetaceae</taxon>
        <taxon>Alkalispirochaeta</taxon>
    </lineage>
</organism>
<feature type="domain" description="MPN" evidence="7">
    <location>
        <begin position="99"/>
        <end position="220"/>
    </location>
</feature>
<evidence type="ECO:0000313" key="8">
    <source>
        <dbReference type="EMBL" id="SIQ80002.1"/>
    </source>
</evidence>
<keyword evidence="1" id="KW-0645">Protease</keyword>
<dbReference type="NCBIfam" id="NF000642">
    <property type="entry name" value="PRK00024.1"/>
    <property type="match status" value="1"/>
</dbReference>
<keyword evidence="4" id="KW-0862">Zinc</keyword>
<dbReference type="PROSITE" id="PS01302">
    <property type="entry name" value="UPF0758"/>
    <property type="match status" value="1"/>
</dbReference>
<dbReference type="GO" id="GO:0006508">
    <property type="term" value="P:proteolysis"/>
    <property type="evidence" value="ECO:0007669"/>
    <property type="project" value="UniProtKB-KW"/>
</dbReference>
<keyword evidence="2" id="KW-0479">Metal-binding</keyword>
<evidence type="ECO:0000256" key="5">
    <source>
        <dbReference type="ARBA" id="ARBA00023049"/>
    </source>
</evidence>
<dbReference type="InterPro" id="IPR037518">
    <property type="entry name" value="MPN"/>
</dbReference>
<name>A0A1N6VQ52_9SPIO</name>
<dbReference type="PANTHER" id="PTHR30471">
    <property type="entry name" value="DNA REPAIR PROTEIN RADC"/>
    <property type="match status" value="1"/>
</dbReference>
<keyword evidence="9" id="KW-1185">Reference proteome</keyword>
<dbReference type="PANTHER" id="PTHR30471:SF3">
    <property type="entry name" value="UPF0758 PROTEIN YEES-RELATED"/>
    <property type="match status" value="1"/>
</dbReference>
<dbReference type="OrthoDB" id="9804482at2"/>
<dbReference type="InterPro" id="IPR025657">
    <property type="entry name" value="RadC_JAB"/>
</dbReference>
<protein>
    <submittedName>
        <fullName evidence="8">DNA repair protein RadC</fullName>
    </submittedName>
</protein>
<evidence type="ECO:0000256" key="1">
    <source>
        <dbReference type="ARBA" id="ARBA00022670"/>
    </source>
</evidence>
<dbReference type="Proteomes" id="UP000186400">
    <property type="component" value="Unassembled WGS sequence"/>
</dbReference>
<dbReference type="STRING" id="159291.SAMN05920897_11548"/>
<sequence length="220" mass="24033">MARYMEQVKNGCGPRERLLGEGAHVLSDQDLLAVVLGSGHQGCGVFALAQRVLGVLEESQFRATPQELMSVSGVGPAKATLLAAAVEFCRRVLAPRNYRIRHPSDAVPLLQHYADRRQEHFLAISLNGAHEVNAVRIVSVGLVNRTLVHPREVFADALQDRAAAIIVAHNHPSGNTDPSAEDRAVTRTLTEAGDILGIRLLDHIVFSSQGYYSFRENDEL</sequence>
<evidence type="ECO:0000313" key="9">
    <source>
        <dbReference type="Proteomes" id="UP000186400"/>
    </source>
</evidence>
<evidence type="ECO:0000256" key="2">
    <source>
        <dbReference type="ARBA" id="ARBA00022723"/>
    </source>
</evidence>
<keyword evidence="3" id="KW-0378">Hydrolase</keyword>
<dbReference type="Pfam" id="PF04002">
    <property type="entry name" value="RadC"/>
    <property type="match status" value="1"/>
</dbReference>
<dbReference type="InterPro" id="IPR020891">
    <property type="entry name" value="UPF0758_CS"/>
</dbReference>
<dbReference type="PROSITE" id="PS50249">
    <property type="entry name" value="MPN"/>
    <property type="match status" value="1"/>
</dbReference>
<dbReference type="EMBL" id="FTMS01000015">
    <property type="protein sequence ID" value="SIQ80002.1"/>
    <property type="molecule type" value="Genomic_DNA"/>
</dbReference>
<evidence type="ECO:0000256" key="4">
    <source>
        <dbReference type="ARBA" id="ARBA00022833"/>
    </source>
</evidence>
<accession>A0A1N6VQ52</accession>
<reference evidence="8 9" key="1">
    <citation type="submission" date="2017-01" db="EMBL/GenBank/DDBJ databases">
        <authorList>
            <person name="Mah S.A."/>
            <person name="Swanson W.J."/>
            <person name="Moy G.W."/>
            <person name="Vacquier V.D."/>
        </authorList>
    </citation>
    <scope>NUCLEOTIDE SEQUENCE [LARGE SCALE GENOMIC DNA]</scope>
    <source>
        <strain evidence="8 9">ASpG1</strain>
    </source>
</reference>
<comment type="similarity">
    <text evidence="6">Belongs to the UPF0758 family.</text>
</comment>
<evidence type="ECO:0000256" key="3">
    <source>
        <dbReference type="ARBA" id="ARBA00022801"/>
    </source>
</evidence>
<proteinExistence type="inferred from homology"/>
<dbReference type="InterPro" id="IPR001405">
    <property type="entry name" value="UPF0758"/>
</dbReference>
<evidence type="ECO:0000259" key="7">
    <source>
        <dbReference type="PROSITE" id="PS50249"/>
    </source>
</evidence>
<dbReference type="GO" id="GO:0046872">
    <property type="term" value="F:metal ion binding"/>
    <property type="evidence" value="ECO:0007669"/>
    <property type="project" value="UniProtKB-KW"/>
</dbReference>
<gene>
    <name evidence="8" type="ORF">SAMN05920897_11548</name>
</gene>
<dbReference type="NCBIfam" id="TIGR00608">
    <property type="entry name" value="radc"/>
    <property type="match status" value="1"/>
</dbReference>